<evidence type="ECO:0000259" key="7">
    <source>
        <dbReference type="Pfam" id="PF02687"/>
    </source>
</evidence>
<keyword evidence="3 6" id="KW-0812">Transmembrane</keyword>
<evidence type="ECO:0000256" key="3">
    <source>
        <dbReference type="ARBA" id="ARBA00022692"/>
    </source>
</evidence>
<keyword evidence="4 6" id="KW-1133">Transmembrane helix</keyword>
<evidence type="ECO:0000313" key="10">
    <source>
        <dbReference type="Proteomes" id="UP000036367"/>
    </source>
</evidence>
<dbReference type="Pfam" id="PF12704">
    <property type="entry name" value="MacB_PCD"/>
    <property type="match status" value="1"/>
</dbReference>
<feature type="domain" description="MacB-like periplasmic core" evidence="8">
    <location>
        <begin position="18"/>
        <end position="221"/>
    </location>
</feature>
<evidence type="ECO:0000256" key="2">
    <source>
        <dbReference type="ARBA" id="ARBA00022475"/>
    </source>
</evidence>
<feature type="transmembrane region" description="Helical" evidence="6">
    <location>
        <begin position="250"/>
        <end position="276"/>
    </location>
</feature>
<dbReference type="GO" id="GO:0005886">
    <property type="term" value="C:plasma membrane"/>
    <property type="evidence" value="ECO:0007669"/>
    <property type="project" value="UniProtKB-SubCell"/>
</dbReference>
<evidence type="ECO:0000256" key="1">
    <source>
        <dbReference type="ARBA" id="ARBA00004651"/>
    </source>
</evidence>
<comment type="subcellular location">
    <subcellularLocation>
        <location evidence="1">Cell membrane</location>
        <topology evidence="1">Multi-pass membrane protein</topology>
    </subcellularLocation>
</comment>
<dbReference type="InterPro" id="IPR003838">
    <property type="entry name" value="ABC3_permease_C"/>
</dbReference>
<keyword evidence="2" id="KW-1003">Cell membrane</keyword>
<dbReference type="OrthoDB" id="9775474at2"/>
<dbReference type="PANTHER" id="PTHR43738">
    <property type="entry name" value="ABC TRANSPORTER, MEMBRANE PROTEIN"/>
    <property type="match status" value="1"/>
</dbReference>
<dbReference type="AlphaFoldDB" id="A0A0J1BBC2"/>
<evidence type="ECO:0000256" key="4">
    <source>
        <dbReference type="ARBA" id="ARBA00022989"/>
    </source>
</evidence>
<accession>A0A0J1BBC2</accession>
<dbReference type="STRING" id="595434.RISK_004250"/>
<evidence type="ECO:0000256" key="6">
    <source>
        <dbReference type="SAM" id="Phobius"/>
    </source>
</evidence>
<feature type="domain" description="ABC3 transporter permease C-terminal" evidence="7">
    <location>
        <begin position="254"/>
        <end position="370"/>
    </location>
</feature>
<dbReference type="InterPro" id="IPR051125">
    <property type="entry name" value="ABC-4/HrtB_transporter"/>
</dbReference>
<sequence length="379" mass="40183">MTYFGFVLKSLWRRPLRTGLTLMALATAIGSVMALSGVAEGFTESFRGVYESHRVDVVVSRQGSADRLSSSLEETYVARVTAVEGVASAAGVLLETLSAEDQQVYGIPAMGMRTESWLFKDYEMQLAGSLASENSEVEGQVYLGENLAGRLDCQPGAILNLFDEPFLVAGVFQSGSVWENGSMIVPLDQLQDLAGRDGQITYINVVLDESIQASDVGQVVERIKAVDVKLLPLATDEFVSSDTRMQLAGAMAWMTSTIALLVGAIGTLNTMMTSVLERTGEIGILRAIGWPAKRIAGVILCESVMLALMASVLGGLGASVLLQVLANSEATGGLLQPTIATGVWVRGLVVGLGIGVLGASLPVWRASQMRPADALRHQG</sequence>
<dbReference type="PATRIC" id="fig|595434.4.peg.4031"/>
<feature type="transmembrane region" description="Helical" evidence="6">
    <location>
        <begin position="343"/>
        <end position="364"/>
    </location>
</feature>
<dbReference type="InterPro" id="IPR025857">
    <property type="entry name" value="MacB_PCD"/>
</dbReference>
<gene>
    <name evidence="9" type="ORF">RISK_004250</name>
</gene>
<proteinExistence type="predicted"/>
<organism evidence="9 10">
    <name type="scientific">Rhodopirellula islandica</name>
    <dbReference type="NCBI Taxonomy" id="595434"/>
    <lineage>
        <taxon>Bacteria</taxon>
        <taxon>Pseudomonadati</taxon>
        <taxon>Planctomycetota</taxon>
        <taxon>Planctomycetia</taxon>
        <taxon>Pirellulales</taxon>
        <taxon>Pirellulaceae</taxon>
        <taxon>Rhodopirellula</taxon>
    </lineage>
</organism>
<keyword evidence="10" id="KW-1185">Reference proteome</keyword>
<keyword evidence="5 6" id="KW-0472">Membrane</keyword>
<dbReference type="RefSeq" id="WP_047815526.1">
    <property type="nucleotide sequence ID" value="NZ_LECT01000031.1"/>
</dbReference>
<dbReference type="PANTHER" id="PTHR43738:SF3">
    <property type="entry name" value="ABC TRANSPORTER PERMEASE"/>
    <property type="match status" value="1"/>
</dbReference>
<evidence type="ECO:0000256" key="5">
    <source>
        <dbReference type="ARBA" id="ARBA00023136"/>
    </source>
</evidence>
<dbReference type="EMBL" id="LECT01000031">
    <property type="protein sequence ID" value="KLU03843.1"/>
    <property type="molecule type" value="Genomic_DNA"/>
</dbReference>
<reference evidence="9" key="1">
    <citation type="submission" date="2015-05" db="EMBL/GenBank/DDBJ databases">
        <title>Permanent draft genome of Rhodopirellula islandicus K833.</title>
        <authorList>
            <person name="Kizina J."/>
            <person name="Richter M."/>
            <person name="Glockner F.O."/>
            <person name="Harder J."/>
        </authorList>
    </citation>
    <scope>NUCLEOTIDE SEQUENCE [LARGE SCALE GENOMIC DNA]</scope>
    <source>
        <strain evidence="9">K833</strain>
    </source>
</reference>
<feature type="transmembrane region" description="Helical" evidence="6">
    <location>
        <begin position="297"/>
        <end position="323"/>
    </location>
</feature>
<protein>
    <submittedName>
        <fullName evidence="9">ABC transporter permease protein</fullName>
    </submittedName>
</protein>
<evidence type="ECO:0000313" key="9">
    <source>
        <dbReference type="EMBL" id="KLU03843.1"/>
    </source>
</evidence>
<dbReference type="Pfam" id="PF02687">
    <property type="entry name" value="FtsX"/>
    <property type="match status" value="1"/>
</dbReference>
<evidence type="ECO:0000259" key="8">
    <source>
        <dbReference type="Pfam" id="PF12704"/>
    </source>
</evidence>
<name>A0A0J1BBC2_RHOIS</name>
<comment type="caution">
    <text evidence="9">The sequence shown here is derived from an EMBL/GenBank/DDBJ whole genome shotgun (WGS) entry which is preliminary data.</text>
</comment>
<dbReference type="Proteomes" id="UP000036367">
    <property type="component" value="Unassembled WGS sequence"/>
</dbReference>